<feature type="compositionally biased region" description="Pro residues" evidence="1">
    <location>
        <begin position="289"/>
        <end position="300"/>
    </location>
</feature>
<sequence length="309" mass="33029">MESNQVAEVVIVALCGTVLLIYNMQYFLIGKKGIFRRHVSMWSVGVECRKEWAIRMMSDPKEGITAIQGLRNGSLGATILGTAAAQLASRTLAIMTNPEQLQQVAMFGNDDPITGDGKSIASPQFKLALALGTLLLSVMCLAQFVRFSLHLMFVIQVVAGNPIKYSHLLKLTRVFIKRSSMYFSLGLRFLFLFLPAIMWILGVTALLITTVIEVGIMLAMDIVPVDGSWLAEHEALRAADEAELLASTHLLPKSTPPTPGQAPAQAAGGAAATADPPAAGKAEPGEKLQPPPPLPPPPPLGAAQQQPST</sequence>
<dbReference type="PANTHER" id="PTHR31168:SF1">
    <property type="entry name" value="DUF599 FAMILY PROTEIN"/>
    <property type="match status" value="1"/>
</dbReference>
<accession>A0A1D1ZMF1</accession>
<feature type="transmembrane region" description="Helical" evidence="2">
    <location>
        <begin position="151"/>
        <end position="168"/>
    </location>
</feature>
<keyword evidence="2" id="KW-0812">Transmembrane</keyword>
<protein>
    <submittedName>
        <fullName evidence="3">Uncharacterized protein</fullName>
    </submittedName>
</protein>
<feature type="region of interest" description="Disordered" evidence="1">
    <location>
        <begin position="250"/>
        <end position="309"/>
    </location>
</feature>
<feature type="transmembrane region" description="Helical" evidence="2">
    <location>
        <begin position="6"/>
        <end position="29"/>
    </location>
</feature>
<proteinExistence type="predicted"/>
<keyword evidence="2" id="KW-0472">Membrane</keyword>
<evidence type="ECO:0000256" key="2">
    <source>
        <dbReference type="SAM" id="Phobius"/>
    </source>
</evidence>
<gene>
    <name evidence="3" type="ORF">g.216</name>
</gene>
<feature type="compositionally biased region" description="Low complexity" evidence="1">
    <location>
        <begin position="261"/>
        <end position="280"/>
    </location>
</feature>
<evidence type="ECO:0000256" key="1">
    <source>
        <dbReference type="SAM" id="MobiDB-lite"/>
    </source>
</evidence>
<keyword evidence="2" id="KW-1133">Transmembrane helix</keyword>
<dbReference type="PANTHER" id="PTHR31168">
    <property type="entry name" value="OS02G0292800 PROTEIN"/>
    <property type="match status" value="1"/>
</dbReference>
<feature type="transmembrane region" description="Helical" evidence="2">
    <location>
        <begin position="127"/>
        <end position="145"/>
    </location>
</feature>
<evidence type="ECO:0000313" key="3">
    <source>
        <dbReference type="EMBL" id="JAT68011.1"/>
    </source>
</evidence>
<dbReference type="InterPro" id="IPR006747">
    <property type="entry name" value="DUF599"/>
</dbReference>
<dbReference type="AlphaFoldDB" id="A0A1D1ZMF1"/>
<reference evidence="3" key="1">
    <citation type="submission" date="2015-08" db="EMBL/GenBank/DDBJ databases">
        <authorList>
            <person name="Babu N.S."/>
            <person name="Beckwith C.J."/>
            <person name="Beseler K.G."/>
            <person name="Brison A."/>
            <person name="Carone J.V."/>
            <person name="Caskin T.P."/>
            <person name="Diamond M."/>
            <person name="Durham M.E."/>
            <person name="Foxe J.M."/>
            <person name="Go M."/>
            <person name="Henderson B.A."/>
            <person name="Jones I.B."/>
            <person name="McGettigan J.A."/>
            <person name="Micheletti S.J."/>
            <person name="Nasrallah M.E."/>
            <person name="Ortiz D."/>
            <person name="Piller C.R."/>
            <person name="Privatt S.R."/>
            <person name="Schneider S.L."/>
            <person name="Sharp S."/>
            <person name="Smith T.C."/>
            <person name="Stanton J.D."/>
            <person name="Ullery H.E."/>
            <person name="Wilson R.J."/>
            <person name="Serrano M.G."/>
            <person name="Buck G."/>
            <person name="Lee V."/>
            <person name="Wang Y."/>
            <person name="Carvalho R."/>
            <person name="Voegtly L."/>
            <person name="Shi R."/>
            <person name="Duckworth R."/>
            <person name="Johnson A."/>
            <person name="Loviza R."/>
            <person name="Walstead R."/>
            <person name="Shah Z."/>
            <person name="Kiflezghi M."/>
            <person name="Wade K."/>
            <person name="Ball S.L."/>
            <person name="Bradley K.W."/>
            <person name="Asai D.J."/>
            <person name="Bowman C.A."/>
            <person name="Russell D.A."/>
            <person name="Pope W.H."/>
            <person name="Jacobs-Sera D."/>
            <person name="Hendrix R.W."/>
            <person name="Hatfull G.F."/>
        </authorList>
    </citation>
    <scope>NUCLEOTIDE SEQUENCE</scope>
</reference>
<organism evidence="3">
    <name type="scientific">Auxenochlorella protothecoides</name>
    <name type="common">Green microalga</name>
    <name type="synonym">Chlorella protothecoides</name>
    <dbReference type="NCBI Taxonomy" id="3075"/>
    <lineage>
        <taxon>Eukaryota</taxon>
        <taxon>Viridiplantae</taxon>
        <taxon>Chlorophyta</taxon>
        <taxon>core chlorophytes</taxon>
        <taxon>Trebouxiophyceae</taxon>
        <taxon>Chlorellales</taxon>
        <taxon>Chlorellaceae</taxon>
        <taxon>Auxenochlorella</taxon>
    </lineage>
</organism>
<name>A0A1D1ZMF1_AUXPR</name>
<dbReference type="EMBL" id="GDKF01010611">
    <property type="protein sequence ID" value="JAT68011.1"/>
    <property type="molecule type" value="Transcribed_RNA"/>
</dbReference>
<feature type="transmembrane region" description="Helical" evidence="2">
    <location>
        <begin position="189"/>
        <end position="212"/>
    </location>
</feature>
<dbReference type="Pfam" id="PF04654">
    <property type="entry name" value="DUF599"/>
    <property type="match status" value="1"/>
</dbReference>